<evidence type="ECO:0000256" key="13">
    <source>
        <dbReference type="RuleBase" id="RU365061"/>
    </source>
</evidence>
<dbReference type="Proteomes" id="UP000053789">
    <property type="component" value="Unassembled WGS sequence"/>
</dbReference>
<evidence type="ECO:0000256" key="10">
    <source>
        <dbReference type="ARBA" id="ARBA00022918"/>
    </source>
</evidence>
<dbReference type="GO" id="GO:0046872">
    <property type="term" value="F:metal ion binding"/>
    <property type="evidence" value="ECO:0007669"/>
    <property type="project" value="UniProtKB-KW"/>
</dbReference>
<sequence>MARKRKGADTASNRPAKQQKPADHDSGRQQDLLPSVHHAVLSSYYPRVCTLRRYLLAALPVTSRVRRQKLWLYGKNNAPAFLDTCLVGVLKSTSASVNESRKIDFATFTQSQSRATGACTGRAQPCCIDEIVDFVIWSLFKDNFAQRVRPHHILCHGLQRGRPSPDHEYQRGESATLLPGIVRKHPNENLMALKSLPWSDILSLLGVDGEVIFSSLLLDCGLFTRIESGRDNYFQLSGIPISELPRIQTDCPREAVLANRRDTQILNPGNIRFVRNRMLYARPLSNAVGKVKFGLHHTHILQRLPDARQQHLAVHLLKYVFPRQFNLHNAFTSMVHSSETAHQFKDYTVREQEIIRLRKKSLTWAPRRLRGQPMQLVQKIHQNHRSCSYSQLLRHYCPLGSTVCEDPAVQSDETSSLMQSSELFATQIVPSEEPQKDTDLVSNGNNGDSSFLPHSTPVARVSAFCRSVISHLLPRHALGSGMEGEVNHGVVMKKIDEFIRMRRFESMSLHQAVQGIHITSIAWLSGPKSFDRKMSRSEFTKRLEIFHEFIYYLFDSLLIPVIRAHFYVTESSTHRHRLFYFRQDVWRKLSEPSLATLKLTMYAPISPGEARLKLRSRALGYSHLRLLPKDQGVRPIMNLRRRQPKLDSGKRLLGDSINTLLAPVFSVLNFERGRNSAPLGSALLSVGDIHAKVAGFKKTVRLGAPLFFAKVDIKSCFDTIPQEPLLQMVNSLFMETSYRTTKHLEVKLRDAGQRMGQEGLTRRFATIARPADNRAVLSERSVSSIASKKGHVVFADTGNSRVWSRESLLKLLRIHVRDSMVKIGQKYMKQIDGIPQGSVLSGLLCSYFYGAFEQNKLSFLAPESCLLLRLIDDFLLVTTDDKLARRFLEVMACGGQDYGIQVNAEKSLVNFDVTINGQKVPRVHSNTFFPYCGIGINMETLELKKDRAKKDAFVSNALTVESCSRPGMTFRRKILTSLKLQMHSMLLDMSLNSRTQVVSTLLGNFTESAMKMHQYVTRMAARKPPSQKLLRSLIEDLVSAANKICCAKNGDNPDVKHISWRQMCWIAAAAFESVLQRKQSQYKDLLIWLRSLRESTQARMNMEQATIAGLLQENESAFRNYVF</sequence>
<evidence type="ECO:0000256" key="9">
    <source>
        <dbReference type="ARBA" id="ARBA00022895"/>
    </source>
</evidence>
<dbReference type="Pfam" id="PF12009">
    <property type="entry name" value="Telomerase_RBD"/>
    <property type="match status" value="1"/>
</dbReference>
<evidence type="ECO:0000313" key="17">
    <source>
        <dbReference type="Proteomes" id="UP000053789"/>
    </source>
</evidence>
<keyword evidence="8 13" id="KW-0460">Magnesium</keyword>
<keyword evidence="5 13" id="KW-0808">Transferase</keyword>
<organism evidence="16 17">
    <name type="scientific">Cladophialophora bantiana (strain ATCC 10958 / CBS 173.52 / CDC B-1940 / NIH 8579)</name>
    <name type="common">Xylohypha bantiana</name>
    <dbReference type="NCBI Taxonomy" id="1442370"/>
    <lineage>
        <taxon>Eukaryota</taxon>
        <taxon>Fungi</taxon>
        <taxon>Dikarya</taxon>
        <taxon>Ascomycota</taxon>
        <taxon>Pezizomycotina</taxon>
        <taxon>Eurotiomycetes</taxon>
        <taxon>Chaetothyriomycetidae</taxon>
        <taxon>Chaetothyriales</taxon>
        <taxon>Herpotrichiellaceae</taxon>
        <taxon>Cladophialophora</taxon>
    </lineage>
</organism>
<dbReference type="PANTHER" id="PTHR12066:SF0">
    <property type="entry name" value="TELOMERASE REVERSE TRANSCRIPTASE"/>
    <property type="match status" value="1"/>
</dbReference>
<dbReference type="GO" id="GO:0000333">
    <property type="term" value="C:telomerase catalytic core complex"/>
    <property type="evidence" value="ECO:0007669"/>
    <property type="project" value="TreeGrafter"/>
</dbReference>
<evidence type="ECO:0000256" key="12">
    <source>
        <dbReference type="ARBA" id="ARBA00048173"/>
    </source>
</evidence>
<dbReference type="Gene3D" id="1.10.132.70">
    <property type="match status" value="1"/>
</dbReference>
<dbReference type="GO" id="GO:0007004">
    <property type="term" value="P:telomere maintenance via telomerase"/>
    <property type="evidence" value="ECO:0007669"/>
    <property type="project" value="TreeGrafter"/>
</dbReference>
<comment type="catalytic activity">
    <reaction evidence="12 13">
        <text>DNA(n) + a 2'-deoxyribonucleoside 5'-triphosphate = DNA(n+1) + diphosphate</text>
        <dbReference type="Rhea" id="RHEA:22508"/>
        <dbReference type="Rhea" id="RHEA-COMP:17339"/>
        <dbReference type="Rhea" id="RHEA-COMP:17340"/>
        <dbReference type="ChEBI" id="CHEBI:33019"/>
        <dbReference type="ChEBI" id="CHEBI:61560"/>
        <dbReference type="ChEBI" id="CHEBI:173112"/>
        <dbReference type="EC" id="2.7.7.49"/>
    </reaction>
</comment>
<evidence type="ECO:0000256" key="1">
    <source>
        <dbReference type="ARBA" id="ARBA00008001"/>
    </source>
</evidence>
<dbReference type="VEuPathDB" id="FungiDB:Z519_01970"/>
<dbReference type="AlphaFoldDB" id="A0A0D2IIK4"/>
<evidence type="ECO:0000256" key="5">
    <source>
        <dbReference type="ARBA" id="ARBA00022679"/>
    </source>
</evidence>
<dbReference type="GeneID" id="27694898"/>
<dbReference type="GO" id="GO:0000781">
    <property type="term" value="C:chromosome, telomeric region"/>
    <property type="evidence" value="ECO:0007669"/>
    <property type="project" value="UniProtKB-SubCell"/>
</dbReference>
<dbReference type="OrthoDB" id="289721at2759"/>
<dbReference type="GO" id="GO:0070034">
    <property type="term" value="F:telomerase RNA binding"/>
    <property type="evidence" value="ECO:0007669"/>
    <property type="project" value="TreeGrafter"/>
</dbReference>
<evidence type="ECO:0000256" key="4">
    <source>
        <dbReference type="ARBA" id="ARBA00022454"/>
    </source>
</evidence>
<dbReference type="Gene3D" id="3.30.70.2630">
    <property type="match status" value="1"/>
</dbReference>
<dbReference type="PRINTS" id="PR01365">
    <property type="entry name" value="TELOMERASERT"/>
</dbReference>
<comment type="subcellular location">
    <subcellularLocation>
        <location evidence="13">Nucleus</location>
    </subcellularLocation>
    <subcellularLocation>
        <location evidence="13">Chromosome</location>
        <location evidence="13">Telomere</location>
    </subcellularLocation>
</comment>
<feature type="domain" description="Reverse transcriptase" evidence="15">
    <location>
        <begin position="608"/>
        <end position="936"/>
    </location>
</feature>
<evidence type="ECO:0000313" key="16">
    <source>
        <dbReference type="EMBL" id="KIW96579.1"/>
    </source>
</evidence>
<evidence type="ECO:0000256" key="2">
    <source>
        <dbReference type="ARBA" id="ARBA00012493"/>
    </source>
</evidence>
<dbReference type="InterPro" id="IPR003545">
    <property type="entry name" value="Telomerase_RT"/>
</dbReference>
<dbReference type="GO" id="GO:0003720">
    <property type="term" value="F:telomerase activity"/>
    <property type="evidence" value="ECO:0007669"/>
    <property type="project" value="InterPro"/>
</dbReference>
<feature type="region of interest" description="Disordered" evidence="14">
    <location>
        <begin position="1"/>
        <end position="29"/>
    </location>
</feature>
<evidence type="ECO:0000256" key="8">
    <source>
        <dbReference type="ARBA" id="ARBA00022842"/>
    </source>
</evidence>
<comment type="function">
    <text evidence="13">Telomerase is a ribonucleoprotein enzyme essential for the replication of chromosome termini in most eukaryotes. It elongates telomeres. It is a reverse transcriptase that adds simple sequence repeats to chromosome ends by copying a template sequence within the RNA component of the enzyme.</text>
</comment>
<keyword evidence="6 13" id="KW-0548">Nucleotidyltransferase</keyword>
<dbReference type="InterPro" id="IPR000477">
    <property type="entry name" value="RT_dom"/>
</dbReference>
<evidence type="ECO:0000256" key="11">
    <source>
        <dbReference type="ARBA" id="ARBA00023242"/>
    </source>
</evidence>
<dbReference type="InterPro" id="IPR021891">
    <property type="entry name" value="Telomerase_RBD"/>
</dbReference>
<dbReference type="GO" id="GO:0042162">
    <property type="term" value="F:telomeric DNA binding"/>
    <property type="evidence" value="ECO:0007669"/>
    <property type="project" value="TreeGrafter"/>
</dbReference>
<dbReference type="HOGENOM" id="CLU_001996_0_1_1"/>
<evidence type="ECO:0000256" key="3">
    <source>
        <dbReference type="ARBA" id="ARBA00016182"/>
    </source>
</evidence>
<dbReference type="Gene3D" id="1.10.357.90">
    <property type="match status" value="1"/>
</dbReference>
<dbReference type="EMBL" id="KN846982">
    <property type="protein sequence ID" value="KIW96579.1"/>
    <property type="molecule type" value="Genomic_DNA"/>
</dbReference>
<dbReference type="PROSITE" id="PS50878">
    <property type="entry name" value="RT_POL"/>
    <property type="match status" value="1"/>
</dbReference>
<dbReference type="CDD" id="cd01648">
    <property type="entry name" value="TERT"/>
    <property type="match status" value="1"/>
</dbReference>
<evidence type="ECO:0000256" key="6">
    <source>
        <dbReference type="ARBA" id="ARBA00022695"/>
    </source>
</evidence>
<keyword evidence="11 13" id="KW-0539">Nucleus</keyword>
<reference evidence="16" key="1">
    <citation type="submission" date="2015-01" db="EMBL/GenBank/DDBJ databases">
        <title>The Genome Sequence of Cladophialophora bantiana CBS 173.52.</title>
        <authorList>
            <consortium name="The Broad Institute Genomics Platform"/>
            <person name="Cuomo C."/>
            <person name="de Hoog S."/>
            <person name="Gorbushina A."/>
            <person name="Stielow B."/>
            <person name="Teixiera M."/>
            <person name="Abouelleil A."/>
            <person name="Chapman S.B."/>
            <person name="Priest M."/>
            <person name="Young S.K."/>
            <person name="Wortman J."/>
            <person name="Nusbaum C."/>
            <person name="Birren B."/>
        </authorList>
    </citation>
    <scope>NUCLEOTIDE SEQUENCE [LARGE SCALE GENOMIC DNA]</scope>
    <source>
        <strain evidence="16">CBS 173.52</strain>
    </source>
</reference>
<name>A0A0D2IIK4_CLAB1</name>
<comment type="similarity">
    <text evidence="1 13">Belongs to the reverse transcriptase family. Telomerase subfamily.</text>
</comment>
<keyword evidence="10 13" id="KW-0695">RNA-directed DNA polymerase</keyword>
<protein>
    <recommendedName>
        <fullName evidence="3 13">Telomerase reverse transcriptase</fullName>
        <ecNumber evidence="2 13">2.7.7.49</ecNumber>
    </recommendedName>
    <alternativeName>
        <fullName evidence="13">Telomerase catalytic subunit</fullName>
    </alternativeName>
</protein>
<dbReference type="InterPro" id="IPR049139">
    <property type="entry name" value="TERT_C"/>
</dbReference>
<dbReference type="Pfam" id="PF21399">
    <property type="entry name" value="TERT_C"/>
    <property type="match status" value="1"/>
</dbReference>
<gene>
    <name evidence="16" type="ORF">Z519_01970</name>
</gene>
<proteinExistence type="inferred from homology"/>
<evidence type="ECO:0000259" key="15">
    <source>
        <dbReference type="PROSITE" id="PS50878"/>
    </source>
</evidence>
<dbReference type="SMART" id="SM00975">
    <property type="entry name" value="Telomerase_RBD"/>
    <property type="match status" value="1"/>
</dbReference>
<accession>A0A0D2IIK4</accession>
<evidence type="ECO:0000256" key="14">
    <source>
        <dbReference type="SAM" id="MobiDB-lite"/>
    </source>
</evidence>
<keyword evidence="7 13" id="KW-0479">Metal-binding</keyword>
<keyword evidence="4 13" id="KW-0158">Chromosome</keyword>
<evidence type="ECO:0000256" key="7">
    <source>
        <dbReference type="ARBA" id="ARBA00022723"/>
    </source>
</evidence>
<dbReference type="RefSeq" id="XP_016623248.1">
    <property type="nucleotide sequence ID" value="XM_016759727.1"/>
</dbReference>
<dbReference type="PANTHER" id="PTHR12066">
    <property type="entry name" value="TELOMERASE REVERSE TRANSCRIPTASE"/>
    <property type="match status" value="1"/>
</dbReference>
<dbReference type="EC" id="2.7.7.49" evidence="2 13"/>
<keyword evidence="17" id="KW-1185">Reference proteome</keyword>
<keyword evidence="9 13" id="KW-0779">Telomere</keyword>